<evidence type="ECO:0000256" key="12">
    <source>
        <dbReference type="RuleBase" id="RU000589"/>
    </source>
</evidence>
<keyword evidence="5" id="KW-0964">Secreted</keyword>
<keyword evidence="5" id="KW-0134">Cell wall</keyword>
<comment type="caution">
    <text evidence="14">The sequence shown here is derived from an EMBL/GenBank/DDBJ whole genome shotgun (WGS) entry which is preliminary data.</text>
</comment>
<feature type="chain" id="PRO_5043091165" description="Pectinesterase" evidence="12">
    <location>
        <begin position="20"/>
        <end position="344"/>
    </location>
</feature>
<protein>
    <recommendedName>
        <fullName evidence="4 12">Pectinesterase</fullName>
        <ecNumber evidence="4 12">3.1.1.11</ecNumber>
    </recommendedName>
</protein>
<keyword evidence="15" id="KW-1185">Reference proteome</keyword>
<evidence type="ECO:0000259" key="13">
    <source>
        <dbReference type="Pfam" id="PF01095"/>
    </source>
</evidence>
<dbReference type="InterPro" id="IPR033131">
    <property type="entry name" value="Pectinesterase_Asp_AS"/>
</dbReference>
<keyword evidence="7 12" id="KW-0063">Aspartyl esterase</keyword>
<evidence type="ECO:0000256" key="9">
    <source>
        <dbReference type="ARBA" id="ARBA00047928"/>
    </source>
</evidence>
<sequence>MMFTTQGFVAFAITFFVSASLTHGALSPFQDQKIDSPLLTERVHSNTTIMVDINGNGDFKSIQAAVDSVPAGNNKWVIIHIRKGVYREKVHVPKNKPNIFMRGNGKGKTRIVWSQSSEDNIESATFKVEAPYFIAFGISFKNEAPTGVAYTSQNQSVAAFVAADKVAFYHCGFFSTHNTLFDYKGRHYYDNCYIQGSIDFIFGRGRSIFQGCEIFVISDKRVTIKGSVTAQNRESANENSGFVFLKGKVYGVGDHVYLGRAKGAFSRVVFAETYLSRTIVPQGWANWSYAGGTENLFHAEYKCKGPGAEAGERAPWAKQLTEKEAAPFLSVDFINGQDWLPVWI</sequence>
<dbReference type="InterPro" id="IPR012334">
    <property type="entry name" value="Pectin_lyas_fold"/>
</dbReference>
<comment type="function">
    <text evidence="10">Acts in the modification of cell walls via demethylesterification of cell wall pectin.</text>
</comment>
<dbReference type="PROSITE" id="PS00503">
    <property type="entry name" value="PECTINESTERASE_2"/>
    <property type="match status" value="1"/>
</dbReference>
<reference evidence="14 15" key="1">
    <citation type="journal article" date="2023" name="G3 (Bethesda)">
        <title>A chromosome-length genome assembly and annotation of blackberry (Rubus argutus, cv. 'Hillquist').</title>
        <authorList>
            <person name="Bruna T."/>
            <person name="Aryal R."/>
            <person name="Dudchenko O."/>
            <person name="Sargent D.J."/>
            <person name="Mead D."/>
            <person name="Buti M."/>
            <person name="Cavallini A."/>
            <person name="Hytonen T."/>
            <person name="Andres J."/>
            <person name="Pham M."/>
            <person name="Weisz D."/>
            <person name="Mascagni F."/>
            <person name="Usai G."/>
            <person name="Natali L."/>
            <person name="Bassil N."/>
            <person name="Fernandez G.E."/>
            <person name="Lomsadze A."/>
            <person name="Armour M."/>
            <person name="Olukolu B."/>
            <person name="Poorten T."/>
            <person name="Britton C."/>
            <person name="Davik J."/>
            <person name="Ashrafi H."/>
            <person name="Aiden E.L."/>
            <person name="Borodovsky M."/>
            <person name="Worthington M."/>
        </authorList>
    </citation>
    <scope>NUCLEOTIDE SEQUENCE [LARGE SCALE GENOMIC DNA]</scope>
    <source>
        <strain evidence="14">PI 553951</strain>
    </source>
</reference>
<evidence type="ECO:0000256" key="10">
    <source>
        <dbReference type="ARBA" id="ARBA00057335"/>
    </source>
</evidence>
<dbReference type="Pfam" id="PF01095">
    <property type="entry name" value="Pectinesterase"/>
    <property type="match status" value="1"/>
</dbReference>
<dbReference type="GO" id="GO:0030599">
    <property type="term" value="F:pectinesterase activity"/>
    <property type="evidence" value="ECO:0007669"/>
    <property type="project" value="UniProtKB-UniRule"/>
</dbReference>
<dbReference type="GO" id="GO:0045490">
    <property type="term" value="P:pectin catabolic process"/>
    <property type="evidence" value="ECO:0007669"/>
    <property type="project" value="UniProtKB-UniRule"/>
</dbReference>
<comment type="subcellular location">
    <subcellularLocation>
        <location evidence="1">Secreted</location>
        <location evidence="1">Cell wall</location>
    </subcellularLocation>
</comment>
<dbReference type="SUPFAM" id="SSF51126">
    <property type="entry name" value="Pectin lyase-like"/>
    <property type="match status" value="1"/>
</dbReference>
<dbReference type="PANTHER" id="PTHR31321">
    <property type="entry name" value="ACYL-COA THIOESTER HYDROLASE YBHC-RELATED"/>
    <property type="match status" value="1"/>
</dbReference>
<feature type="domain" description="Pectinesterase catalytic" evidence="13">
    <location>
        <begin position="49"/>
        <end position="336"/>
    </location>
</feature>
<comment type="similarity">
    <text evidence="3">Belongs to the pectinesterase family.</text>
</comment>
<dbReference type="Proteomes" id="UP001457282">
    <property type="component" value="Unassembled WGS sequence"/>
</dbReference>
<evidence type="ECO:0000256" key="6">
    <source>
        <dbReference type="ARBA" id="ARBA00022801"/>
    </source>
</evidence>
<accession>A0AAW1XBN9</accession>
<dbReference type="InterPro" id="IPR000070">
    <property type="entry name" value="Pectinesterase_cat"/>
</dbReference>
<dbReference type="FunFam" id="2.160.20.10:FF:000013">
    <property type="entry name" value="Pectinesterase"/>
    <property type="match status" value="1"/>
</dbReference>
<feature type="signal peptide" evidence="12">
    <location>
        <begin position="1"/>
        <end position="19"/>
    </location>
</feature>
<comment type="pathway">
    <text evidence="2 12">Glycan metabolism; pectin degradation; 2-dehydro-3-deoxy-D-gluconate from pectin: step 1/5.</text>
</comment>
<gene>
    <name evidence="14" type="ORF">M0R45_021150</name>
</gene>
<feature type="active site" evidence="11">
    <location>
        <position position="199"/>
    </location>
</feature>
<comment type="catalytic activity">
    <reaction evidence="9 12">
        <text>[(1-&gt;4)-alpha-D-galacturonosyl methyl ester](n) + n H2O = [(1-&gt;4)-alpha-D-galacturonosyl](n) + n methanol + n H(+)</text>
        <dbReference type="Rhea" id="RHEA:22380"/>
        <dbReference type="Rhea" id="RHEA-COMP:14570"/>
        <dbReference type="Rhea" id="RHEA-COMP:14573"/>
        <dbReference type="ChEBI" id="CHEBI:15377"/>
        <dbReference type="ChEBI" id="CHEBI:15378"/>
        <dbReference type="ChEBI" id="CHEBI:17790"/>
        <dbReference type="ChEBI" id="CHEBI:140522"/>
        <dbReference type="ChEBI" id="CHEBI:140523"/>
        <dbReference type="EC" id="3.1.1.11"/>
    </reaction>
</comment>
<evidence type="ECO:0000256" key="11">
    <source>
        <dbReference type="PROSITE-ProRule" id="PRU10040"/>
    </source>
</evidence>
<evidence type="ECO:0000313" key="14">
    <source>
        <dbReference type="EMBL" id="KAK9933982.1"/>
    </source>
</evidence>
<name>A0AAW1XBN9_RUBAR</name>
<evidence type="ECO:0000256" key="1">
    <source>
        <dbReference type="ARBA" id="ARBA00004191"/>
    </source>
</evidence>
<dbReference type="Gene3D" id="2.160.20.10">
    <property type="entry name" value="Single-stranded right-handed beta-helix, Pectin lyase-like"/>
    <property type="match status" value="1"/>
</dbReference>
<dbReference type="EMBL" id="JBEDUW010000004">
    <property type="protein sequence ID" value="KAK9933982.1"/>
    <property type="molecule type" value="Genomic_DNA"/>
</dbReference>
<evidence type="ECO:0000256" key="8">
    <source>
        <dbReference type="ARBA" id="ARBA00023180"/>
    </source>
</evidence>
<evidence type="ECO:0000313" key="15">
    <source>
        <dbReference type="Proteomes" id="UP001457282"/>
    </source>
</evidence>
<proteinExistence type="inferred from homology"/>
<dbReference type="EC" id="3.1.1.11" evidence="4 12"/>
<keyword evidence="12" id="KW-0732">Signal</keyword>
<dbReference type="PANTHER" id="PTHR31321:SF98">
    <property type="entry name" value="PECTINESTERASE 67-RELATED"/>
    <property type="match status" value="1"/>
</dbReference>
<dbReference type="AlphaFoldDB" id="A0AAW1XBN9"/>
<evidence type="ECO:0000256" key="2">
    <source>
        <dbReference type="ARBA" id="ARBA00005184"/>
    </source>
</evidence>
<organism evidence="14 15">
    <name type="scientific">Rubus argutus</name>
    <name type="common">Southern blackberry</name>
    <dbReference type="NCBI Taxonomy" id="59490"/>
    <lineage>
        <taxon>Eukaryota</taxon>
        <taxon>Viridiplantae</taxon>
        <taxon>Streptophyta</taxon>
        <taxon>Embryophyta</taxon>
        <taxon>Tracheophyta</taxon>
        <taxon>Spermatophyta</taxon>
        <taxon>Magnoliopsida</taxon>
        <taxon>eudicotyledons</taxon>
        <taxon>Gunneridae</taxon>
        <taxon>Pentapetalae</taxon>
        <taxon>rosids</taxon>
        <taxon>fabids</taxon>
        <taxon>Rosales</taxon>
        <taxon>Rosaceae</taxon>
        <taxon>Rosoideae</taxon>
        <taxon>Rosoideae incertae sedis</taxon>
        <taxon>Rubus</taxon>
    </lineage>
</organism>
<keyword evidence="6 12" id="KW-0378">Hydrolase</keyword>
<keyword evidence="8" id="KW-0325">Glycoprotein</keyword>
<dbReference type="GO" id="GO:0042545">
    <property type="term" value="P:cell wall modification"/>
    <property type="evidence" value="ECO:0007669"/>
    <property type="project" value="UniProtKB-UniRule"/>
</dbReference>
<evidence type="ECO:0000256" key="5">
    <source>
        <dbReference type="ARBA" id="ARBA00022512"/>
    </source>
</evidence>
<evidence type="ECO:0000256" key="7">
    <source>
        <dbReference type="ARBA" id="ARBA00023085"/>
    </source>
</evidence>
<dbReference type="InterPro" id="IPR011050">
    <property type="entry name" value="Pectin_lyase_fold/virulence"/>
</dbReference>
<evidence type="ECO:0000256" key="3">
    <source>
        <dbReference type="ARBA" id="ARBA00008891"/>
    </source>
</evidence>
<evidence type="ECO:0000256" key="4">
    <source>
        <dbReference type="ARBA" id="ARBA00013229"/>
    </source>
</evidence>